<dbReference type="CDD" id="cd01837">
    <property type="entry name" value="SGNH_plant_lipase_like"/>
    <property type="match status" value="1"/>
</dbReference>
<keyword evidence="4" id="KW-0325">Glycoprotein</keyword>
<evidence type="ECO:0000256" key="3">
    <source>
        <dbReference type="ARBA" id="ARBA00022801"/>
    </source>
</evidence>
<proteinExistence type="inferred from homology"/>
<keyword evidence="7" id="KW-1185">Reference proteome</keyword>
<name>A0AAQ3K6Z3_9LILI</name>
<dbReference type="PANTHER" id="PTHR22835:SF275">
    <property type="entry name" value="OS01G0331100 PROTEIN"/>
    <property type="match status" value="1"/>
</dbReference>
<dbReference type="AlphaFoldDB" id="A0AAQ3K6Z3"/>
<dbReference type="Proteomes" id="UP001327560">
    <property type="component" value="Chromosome 4"/>
</dbReference>
<evidence type="ECO:0000256" key="1">
    <source>
        <dbReference type="ARBA" id="ARBA00008668"/>
    </source>
</evidence>
<dbReference type="GO" id="GO:0016788">
    <property type="term" value="F:hydrolase activity, acting on ester bonds"/>
    <property type="evidence" value="ECO:0007669"/>
    <property type="project" value="InterPro"/>
</dbReference>
<evidence type="ECO:0000313" key="6">
    <source>
        <dbReference type="EMBL" id="WOL03243.1"/>
    </source>
</evidence>
<dbReference type="EMBL" id="CP136893">
    <property type="protein sequence ID" value="WOL03243.1"/>
    <property type="molecule type" value="Genomic_DNA"/>
</dbReference>
<accession>A0AAQ3K6Z3</accession>
<organism evidence="6 7">
    <name type="scientific">Canna indica</name>
    <name type="common">Indian-shot</name>
    <dbReference type="NCBI Taxonomy" id="4628"/>
    <lineage>
        <taxon>Eukaryota</taxon>
        <taxon>Viridiplantae</taxon>
        <taxon>Streptophyta</taxon>
        <taxon>Embryophyta</taxon>
        <taxon>Tracheophyta</taxon>
        <taxon>Spermatophyta</taxon>
        <taxon>Magnoliopsida</taxon>
        <taxon>Liliopsida</taxon>
        <taxon>Zingiberales</taxon>
        <taxon>Cannaceae</taxon>
        <taxon>Canna</taxon>
    </lineage>
</organism>
<dbReference type="PANTHER" id="PTHR22835">
    <property type="entry name" value="ZINC FINGER FYVE DOMAIN CONTAINING PROTEIN"/>
    <property type="match status" value="1"/>
</dbReference>
<keyword evidence="3" id="KW-0378">Hydrolase</keyword>
<keyword evidence="2 5" id="KW-0732">Signal</keyword>
<reference evidence="6 7" key="1">
    <citation type="submission" date="2023-10" db="EMBL/GenBank/DDBJ databases">
        <title>Chromosome-scale genome assembly provides insights into flower coloration mechanisms of Canna indica.</title>
        <authorList>
            <person name="Li C."/>
        </authorList>
    </citation>
    <scope>NUCLEOTIDE SEQUENCE [LARGE SCALE GENOMIC DNA]</scope>
    <source>
        <tissue evidence="6">Flower</tissue>
    </source>
</reference>
<dbReference type="InterPro" id="IPR036514">
    <property type="entry name" value="SGNH_hydro_sf"/>
</dbReference>
<evidence type="ECO:0000256" key="4">
    <source>
        <dbReference type="ARBA" id="ARBA00023180"/>
    </source>
</evidence>
<dbReference type="Gene3D" id="3.40.50.1110">
    <property type="entry name" value="SGNH hydrolase"/>
    <property type="match status" value="1"/>
</dbReference>
<feature type="signal peptide" evidence="5">
    <location>
        <begin position="1"/>
        <end position="34"/>
    </location>
</feature>
<evidence type="ECO:0000313" key="7">
    <source>
        <dbReference type="Proteomes" id="UP001327560"/>
    </source>
</evidence>
<sequence>MAVAATRAPLVLGILTSLLLPLLQLLLSAPPVEPSCAGGRPVIFNFGDSNSDTGGLSAGLGYPFPQQDGRAFFHRSSGRLCDGRLVIDFLCESLNTSYLRPYMDPLGWDFSNGANFAAAGSTTLPPDIPFALAIQVLQFRRFKMRSLELIAQGFIFSLLLCSLSSNLHAQVSSFHYSLSCMTDIIPLFIVQFLRIWTQNLYNDGGRKFWVVNTGPLGCLPQKLAMPREDYSVLDPLGCLIPFNNAAKEFNTQLGALCDKLRYELEDATIVYTDMYSIKYDLIANYDKYGFETAIMACCGYGGAPYNFNQKIECGSPNCQVCPLGSKYISWDGVHYTEAANAIVASKILTTQYSKPNLQFDYFCSTA</sequence>
<feature type="chain" id="PRO_5042879937" evidence="5">
    <location>
        <begin position="35"/>
        <end position="366"/>
    </location>
</feature>
<evidence type="ECO:0000256" key="5">
    <source>
        <dbReference type="SAM" id="SignalP"/>
    </source>
</evidence>
<dbReference type="Pfam" id="PF00657">
    <property type="entry name" value="Lipase_GDSL"/>
    <property type="match status" value="1"/>
</dbReference>
<protein>
    <submittedName>
        <fullName evidence="6">GDSL esterase/lipase</fullName>
    </submittedName>
</protein>
<evidence type="ECO:0000256" key="2">
    <source>
        <dbReference type="ARBA" id="ARBA00022729"/>
    </source>
</evidence>
<comment type="similarity">
    <text evidence="1">Belongs to the 'GDSL' lipolytic enzyme family.</text>
</comment>
<gene>
    <name evidence="6" type="ORF">Cni_G11963</name>
</gene>
<dbReference type="InterPro" id="IPR035669">
    <property type="entry name" value="SGNH_plant_lipase-like"/>
</dbReference>
<dbReference type="InterPro" id="IPR001087">
    <property type="entry name" value="GDSL"/>
</dbReference>